<feature type="transmembrane region" description="Helical" evidence="6">
    <location>
        <begin position="200"/>
        <end position="221"/>
    </location>
</feature>
<dbReference type="InterPro" id="IPR037185">
    <property type="entry name" value="EmrE-like"/>
</dbReference>
<feature type="transmembrane region" description="Helical" evidence="6">
    <location>
        <begin position="81"/>
        <end position="99"/>
    </location>
</feature>
<gene>
    <name evidence="9" type="ORF">OJ252_2602</name>
</gene>
<keyword evidence="3 6" id="KW-1133">Transmembrane helix</keyword>
<feature type="compositionally biased region" description="Low complexity" evidence="5">
    <location>
        <begin position="390"/>
        <end position="399"/>
    </location>
</feature>
<evidence type="ECO:0000313" key="9">
    <source>
        <dbReference type="EMBL" id="KAJ1608197.1"/>
    </source>
</evidence>
<feature type="compositionally biased region" description="Basic and acidic residues" evidence="5">
    <location>
        <begin position="408"/>
        <end position="435"/>
    </location>
</feature>
<accession>A0ABQ8P4P7</accession>
<feature type="transmembrane region" description="Helical" evidence="6">
    <location>
        <begin position="162"/>
        <end position="185"/>
    </location>
</feature>
<organism evidence="9 10">
    <name type="scientific">Cryptosporidium canis</name>
    <dbReference type="NCBI Taxonomy" id="195482"/>
    <lineage>
        <taxon>Eukaryota</taxon>
        <taxon>Sar</taxon>
        <taxon>Alveolata</taxon>
        <taxon>Apicomplexa</taxon>
        <taxon>Conoidasida</taxon>
        <taxon>Coccidia</taxon>
        <taxon>Eucoccidiorida</taxon>
        <taxon>Eimeriorina</taxon>
        <taxon>Cryptosporidiidae</taxon>
        <taxon>Cryptosporidium</taxon>
    </lineage>
</organism>
<comment type="subcellular location">
    <subcellularLocation>
        <location evidence="1">Membrane</location>
        <topology evidence="1">Multi-pass membrane protein</topology>
    </subcellularLocation>
</comment>
<feature type="transmembrane region" description="Helical" evidence="6">
    <location>
        <begin position="130"/>
        <end position="150"/>
    </location>
</feature>
<proteinExistence type="predicted"/>
<dbReference type="Pfam" id="PF03151">
    <property type="entry name" value="TPT"/>
    <property type="match status" value="1"/>
</dbReference>
<evidence type="ECO:0000259" key="8">
    <source>
        <dbReference type="Pfam" id="PF03151"/>
    </source>
</evidence>
<keyword evidence="7" id="KW-0732">Signal</keyword>
<feature type="chain" id="PRO_5046810558" evidence="7">
    <location>
        <begin position="20"/>
        <end position="499"/>
    </location>
</feature>
<evidence type="ECO:0000256" key="5">
    <source>
        <dbReference type="SAM" id="MobiDB-lite"/>
    </source>
</evidence>
<dbReference type="InterPro" id="IPR004853">
    <property type="entry name" value="Sugar_P_trans_dom"/>
</dbReference>
<sequence>MSMYFPYPITMSLVHMVVASVLSHVAGGFVGRQSGGKLRTWSIGELSLEEKRRILVFSMVVAVNIWFSNASLHAVSISLHQMARTTIPLFTMALGILFFKHKYRWMQIPPVMLVIVGVAVTVNGTPELSIYGLSIVLLGCCVSSLKGILAQKLQVESLKINPIVMLQYVGPVASLALGLFSVIFGEAGQILEQKESMDQVLLLTIGLLLVFAGIFAFLLNVLSFMSSSIVSPLAMNIAGNVKQLLTCLVGCLMFGNAVTDKLVFGILLTSLGALWYSLDKQKDFGRRKVRYVKGRYIDRAGLGIPEDGSTKLQSKLSVPEAIEITQIGTFSKAPVIECPEESELSDKEIAGSRPHELLSEYGPFRSRGVPGDTGVSGDTGVPGDSGVSGDPGNPDKPGIPGKPGDPGDPEKPERPGIPGDPEKPERPGKPGDPERPGIPGIPGDPEKPERPGIPGDPEKPGIPGKPGDPERPEKPERPRARDRPSKRENESFQEQGFSS</sequence>
<comment type="caution">
    <text evidence="9">The sequence shown here is derived from an EMBL/GenBank/DDBJ whole genome shotgun (WGS) entry which is preliminary data.</text>
</comment>
<name>A0ABQ8P4P7_9CRYT</name>
<keyword evidence="10" id="KW-1185">Reference proteome</keyword>
<feature type="transmembrane region" description="Helical" evidence="6">
    <location>
        <begin position="106"/>
        <end position="124"/>
    </location>
</feature>
<feature type="transmembrane region" description="Helical" evidence="6">
    <location>
        <begin position="54"/>
        <end position="75"/>
    </location>
</feature>
<dbReference type="PANTHER" id="PTHR11132">
    <property type="entry name" value="SOLUTE CARRIER FAMILY 35"/>
    <property type="match status" value="1"/>
</dbReference>
<feature type="compositionally biased region" description="Basic and acidic residues" evidence="5">
    <location>
        <begin position="467"/>
        <end position="490"/>
    </location>
</feature>
<evidence type="ECO:0000256" key="7">
    <source>
        <dbReference type="SAM" id="SignalP"/>
    </source>
</evidence>
<dbReference type="Proteomes" id="UP001071777">
    <property type="component" value="Unassembled WGS sequence"/>
</dbReference>
<evidence type="ECO:0000256" key="4">
    <source>
        <dbReference type="ARBA" id="ARBA00023136"/>
    </source>
</evidence>
<feature type="transmembrane region" description="Helical" evidence="6">
    <location>
        <begin position="12"/>
        <end position="33"/>
    </location>
</feature>
<reference evidence="9" key="1">
    <citation type="submission" date="2022-10" db="EMBL/GenBank/DDBJ databases">
        <title>Adaptive evolution leads to modifications in subtelomeric GC content in a zoonotic Cryptosporidium species.</title>
        <authorList>
            <person name="Li J."/>
            <person name="Feng Y."/>
            <person name="Xiao L."/>
        </authorList>
    </citation>
    <scope>NUCLEOTIDE SEQUENCE</scope>
    <source>
        <strain evidence="9">25894</strain>
    </source>
</reference>
<evidence type="ECO:0000256" key="2">
    <source>
        <dbReference type="ARBA" id="ARBA00022692"/>
    </source>
</evidence>
<feature type="transmembrane region" description="Helical" evidence="6">
    <location>
        <begin position="261"/>
        <end position="278"/>
    </location>
</feature>
<dbReference type="InterPro" id="IPR050186">
    <property type="entry name" value="TPT_transporter"/>
</dbReference>
<keyword evidence="2 6" id="KW-0812">Transmembrane</keyword>
<protein>
    <submittedName>
        <fullName evidence="9">Phosphate/phosphoenolpyruvate translocator</fullName>
    </submittedName>
</protein>
<dbReference type="EMBL" id="JAPCXB010000102">
    <property type="protein sequence ID" value="KAJ1608197.1"/>
    <property type="molecule type" value="Genomic_DNA"/>
</dbReference>
<evidence type="ECO:0000256" key="1">
    <source>
        <dbReference type="ARBA" id="ARBA00004141"/>
    </source>
</evidence>
<evidence type="ECO:0000313" key="10">
    <source>
        <dbReference type="Proteomes" id="UP001071777"/>
    </source>
</evidence>
<keyword evidence="4 6" id="KW-0472">Membrane</keyword>
<feature type="signal peptide" evidence="7">
    <location>
        <begin position="1"/>
        <end position="19"/>
    </location>
</feature>
<evidence type="ECO:0000256" key="6">
    <source>
        <dbReference type="SAM" id="Phobius"/>
    </source>
</evidence>
<feature type="region of interest" description="Disordered" evidence="5">
    <location>
        <begin position="359"/>
        <end position="499"/>
    </location>
</feature>
<dbReference type="SUPFAM" id="SSF103481">
    <property type="entry name" value="Multidrug resistance efflux transporter EmrE"/>
    <property type="match status" value="1"/>
</dbReference>
<feature type="domain" description="Sugar phosphate transporter" evidence="8">
    <location>
        <begin position="4"/>
        <end position="277"/>
    </location>
</feature>
<evidence type="ECO:0000256" key="3">
    <source>
        <dbReference type="ARBA" id="ARBA00022989"/>
    </source>
</evidence>